<sequence>MRDVTNNLVGSGPVYTEAELLDIPEIREMWLEECRRRAVRRALLINVALAVGPVVVLAALAWGVYA</sequence>
<keyword evidence="1" id="KW-0812">Transmembrane</keyword>
<accession>A0AAC9FSC4</accession>
<protein>
    <submittedName>
        <fullName evidence="2">Uncharacterized protein</fullName>
    </submittedName>
</protein>
<dbReference type="EMBL" id="CP012605">
    <property type="protein sequence ID" value="ANH74827.1"/>
    <property type="molecule type" value="Genomic_DNA"/>
</dbReference>
<reference evidence="2 3" key="1">
    <citation type="submission" date="2015-09" db="EMBL/GenBank/DDBJ databases">
        <authorList>
            <person name="Xu Y."/>
            <person name="Nagy A."/>
            <person name="Liu N.T."/>
            <person name="Nou X."/>
        </authorList>
    </citation>
    <scope>NUCLEOTIDE SEQUENCE [LARGE SCALE GENOMIC DNA]</scope>
    <source>
        <strain evidence="2 3">FC1138</strain>
    </source>
</reference>
<dbReference type="RefSeq" id="WP_156667247.1">
    <property type="nucleotide sequence ID" value="NZ_CP012605.1"/>
</dbReference>
<gene>
    <name evidence="2" type="ORF">ACS15_1720</name>
</gene>
<proteinExistence type="predicted"/>
<dbReference type="KEGG" id="rin:ACS15_1720"/>
<evidence type="ECO:0000313" key="2">
    <source>
        <dbReference type="EMBL" id="ANH74827.1"/>
    </source>
</evidence>
<keyword evidence="1" id="KW-0472">Membrane</keyword>
<dbReference type="AlphaFoldDB" id="A0AAC9FSC4"/>
<organism evidence="2 3">
    <name type="scientific">Ralstonia insidiosa</name>
    <dbReference type="NCBI Taxonomy" id="190721"/>
    <lineage>
        <taxon>Bacteria</taxon>
        <taxon>Pseudomonadati</taxon>
        <taxon>Pseudomonadota</taxon>
        <taxon>Betaproteobacteria</taxon>
        <taxon>Burkholderiales</taxon>
        <taxon>Burkholderiaceae</taxon>
        <taxon>Ralstonia</taxon>
    </lineage>
</organism>
<name>A0AAC9FSC4_9RALS</name>
<evidence type="ECO:0000313" key="3">
    <source>
        <dbReference type="Proteomes" id="UP000077927"/>
    </source>
</evidence>
<evidence type="ECO:0000256" key="1">
    <source>
        <dbReference type="SAM" id="Phobius"/>
    </source>
</evidence>
<keyword evidence="1" id="KW-1133">Transmembrane helix</keyword>
<feature type="transmembrane region" description="Helical" evidence="1">
    <location>
        <begin position="43"/>
        <end position="65"/>
    </location>
</feature>
<dbReference type="Proteomes" id="UP000077927">
    <property type="component" value="Chromosome 1"/>
</dbReference>